<dbReference type="GO" id="GO:0004124">
    <property type="term" value="F:cysteine synthase activity"/>
    <property type="evidence" value="ECO:0007669"/>
    <property type="project" value="TreeGrafter"/>
</dbReference>
<dbReference type="RefSeq" id="WP_008216765.1">
    <property type="nucleotide sequence ID" value="NZ_FOSR01000006.1"/>
</dbReference>
<dbReference type="CDD" id="cd00614">
    <property type="entry name" value="CGS_like"/>
    <property type="match status" value="1"/>
</dbReference>
<dbReference type="Gene3D" id="3.90.1150.10">
    <property type="entry name" value="Aspartate Aminotransferase, domain 1"/>
    <property type="match status" value="1"/>
</dbReference>
<keyword evidence="4 5" id="KW-0663">Pyridoxal phosphate</keyword>
<dbReference type="SUPFAM" id="SSF53383">
    <property type="entry name" value="PLP-dependent transferases"/>
    <property type="match status" value="1"/>
</dbReference>
<dbReference type="NCBIfam" id="TIGR01326">
    <property type="entry name" value="OAH_OAS_sulfhy"/>
    <property type="match status" value="1"/>
</dbReference>
<evidence type="ECO:0000256" key="2">
    <source>
        <dbReference type="ARBA" id="ARBA00009077"/>
    </source>
</evidence>
<organism evidence="7 8">
    <name type="scientific">Rhodanobacter glycinis</name>
    <dbReference type="NCBI Taxonomy" id="582702"/>
    <lineage>
        <taxon>Bacteria</taxon>
        <taxon>Pseudomonadati</taxon>
        <taxon>Pseudomonadota</taxon>
        <taxon>Gammaproteobacteria</taxon>
        <taxon>Lysobacterales</taxon>
        <taxon>Rhodanobacteraceae</taxon>
        <taxon>Rhodanobacter</taxon>
    </lineage>
</organism>
<dbReference type="InterPro" id="IPR015421">
    <property type="entry name" value="PyrdxlP-dep_Trfase_major"/>
</dbReference>
<dbReference type="Gene3D" id="3.40.640.10">
    <property type="entry name" value="Type I PLP-dependent aspartate aminotransferase-like (Major domain)"/>
    <property type="match status" value="1"/>
</dbReference>
<comment type="similarity">
    <text evidence="2 6">Belongs to the trans-sulfuration enzymes family.</text>
</comment>
<dbReference type="GO" id="GO:0019346">
    <property type="term" value="P:transsulfuration"/>
    <property type="evidence" value="ECO:0007669"/>
    <property type="project" value="InterPro"/>
</dbReference>
<evidence type="ECO:0000313" key="8">
    <source>
        <dbReference type="Proteomes" id="UP000198725"/>
    </source>
</evidence>
<dbReference type="AlphaFoldDB" id="A0A1I4C0A3"/>
<dbReference type="EMBL" id="FOSR01000006">
    <property type="protein sequence ID" value="SFK74365.1"/>
    <property type="molecule type" value="Genomic_DNA"/>
</dbReference>
<evidence type="ECO:0000256" key="1">
    <source>
        <dbReference type="ARBA" id="ARBA00001933"/>
    </source>
</evidence>
<dbReference type="Proteomes" id="UP000198725">
    <property type="component" value="Unassembled WGS sequence"/>
</dbReference>
<evidence type="ECO:0000256" key="3">
    <source>
        <dbReference type="ARBA" id="ARBA00022679"/>
    </source>
</evidence>
<dbReference type="GO" id="GO:0071269">
    <property type="term" value="P:L-homocysteine biosynthetic process"/>
    <property type="evidence" value="ECO:0007669"/>
    <property type="project" value="TreeGrafter"/>
</dbReference>
<dbReference type="PIRSF" id="PIRSF001434">
    <property type="entry name" value="CGS"/>
    <property type="match status" value="1"/>
</dbReference>
<dbReference type="InterPro" id="IPR015424">
    <property type="entry name" value="PyrdxlP-dep_Trfase"/>
</dbReference>
<dbReference type="GO" id="GO:0006535">
    <property type="term" value="P:cysteine biosynthetic process from serine"/>
    <property type="evidence" value="ECO:0007669"/>
    <property type="project" value="TreeGrafter"/>
</dbReference>
<keyword evidence="8" id="KW-1185">Reference proteome</keyword>
<evidence type="ECO:0000256" key="6">
    <source>
        <dbReference type="RuleBase" id="RU362118"/>
    </source>
</evidence>
<evidence type="ECO:0000256" key="5">
    <source>
        <dbReference type="PIRSR" id="PIRSR001434-2"/>
    </source>
</evidence>
<proteinExistence type="inferred from homology"/>
<dbReference type="InterPro" id="IPR015422">
    <property type="entry name" value="PyrdxlP-dep_Trfase_small"/>
</dbReference>
<dbReference type="Pfam" id="PF01053">
    <property type="entry name" value="Cys_Met_Meta_PP"/>
    <property type="match status" value="1"/>
</dbReference>
<sequence length="423" mass="45364">MKRETIAIHGGFAGDPQTHSVAVPIYQTTSFYFDDTQHGADLFDLKVPGNIYTRIMNPTTDVLEQRVAMLEGGVAGLAFASGMAAITAAIQTLVEAGDNIVATAQVYGGTYTFFRHTLRAQGVEARLVDGRDPAAFAAAIDDKTKLIYCESVGNPAGNVVDIAALAEVAHKAGLPLVVDNTVPTPALCRPIEHGADIIVHALTKYLGGHGNSIGGIVIDSGKFDWKGNPRFPQFSTPEPAYHGVVYTEAFGPAAYIARARTVALRNTGAAISPFNAFLILQGIETLTLRMERHCSNALTLARYLKAHPKVSWVRFGGLEGDSEYALAQKYMEGGIPSSLFTFGIKGGRDACARFMDKLQIVKRLVNIGDTRTLACHPATTTHRQLNDEELKEAGVSADLVRLCIGIEHADDLIADLEQALATV</sequence>
<evidence type="ECO:0000256" key="4">
    <source>
        <dbReference type="ARBA" id="ARBA00022898"/>
    </source>
</evidence>
<dbReference type="GO" id="GO:0003961">
    <property type="term" value="F:O-acetylhomoserine aminocarboxypropyltransferase activity"/>
    <property type="evidence" value="ECO:0007669"/>
    <property type="project" value="TreeGrafter"/>
</dbReference>
<accession>A0A1I4C0A3</accession>
<keyword evidence="3" id="KW-0808">Transferase</keyword>
<dbReference type="InterPro" id="IPR000277">
    <property type="entry name" value="Cys/Met-Metab_PyrdxlP-dep_enz"/>
</dbReference>
<dbReference type="FunFam" id="3.40.640.10:FF:000035">
    <property type="entry name" value="O-succinylhomoserine sulfhydrylase"/>
    <property type="match status" value="1"/>
</dbReference>
<evidence type="ECO:0000313" key="7">
    <source>
        <dbReference type="EMBL" id="SFK74365.1"/>
    </source>
</evidence>
<protein>
    <submittedName>
        <fullName evidence="7">O-acetylhomoserine sulfhydrylase</fullName>
    </submittedName>
</protein>
<comment type="cofactor">
    <cofactor evidence="1 6">
        <name>pyridoxal 5'-phosphate</name>
        <dbReference type="ChEBI" id="CHEBI:597326"/>
    </cofactor>
</comment>
<dbReference type="PANTHER" id="PTHR43797">
    <property type="entry name" value="HOMOCYSTEINE/CYSTEINE SYNTHASE"/>
    <property type="match status" value="1"/>
</dbReference>
<name>A0A1I4C0A3_9GAMM</name>
<dbReference type="PROSITE" id="PS00868">
    <property type="entry name" value="CYS_MET_METAB_PP"/>
    <property type="match status" value="1"/>
</dbReference>
<dbReference type="InterPro" id="IPR006235">
    <property type="entry name" value="OAc-hSer/O-AcSer_sulfhydrylase"/>
</dbReference>
<dbReference type="InterPro" id="IPR054542">
    <property type="entry name" value="Cys_met_metab_PP"/>
</dbReference>
<dbReference type="GO" id="GO:0005737">
    <property type="term" value="C:cytoplasm"/>
    <property type="evidence" value="ECO:0007669"/>
    <property type="project" value="TreeGrafter"/>
</dbReference>
<feature type="modified residue" description="N6-(pyridoxal phosphate)lysine" evidence="5">
    <location>
        <position position="204"/>
    </location>
</feature>
<dbReference type="PANTHER" id="PTHR43797:SF2">
    <property type="entry name" value="HOMOCYSTEINE_CYSTEINE SYNTHASE"/>
    <property type="match status" value="1"/>
</dbReference>
<gene>
    <name evidence="7" type="ORF">SAMN05192579_10644</name>
</gene>
<reference evidence="8" key="1">
    <citation type="submission" date="2016-10" db="EMBL/GenBank/DDBJ databases">
        <authorList>
            <person name="Varghese N."/>
            <person name="Submissions S."/>
        </authorList>
    </citation>
    <scope>NUCLEOTIDE SEQUENCE [LARGE SCALE GENOMIC DNA]</scope>
    <source>
        <strain evidence="8">MO64</strain>
    </source>
</reference>
<dbReference type="GO" id="GO:0030170">
    <property type="term" value="F:pyridoxal phosphate binding"/>
    <property type="evidence" value="ECO:0007669"/>
    <property type="project" value="InterPro"/>
</dbReference>